<dbReference type="OrthoDB" id="9808167at2"/>
<dbReference type="GO" id="GO:0050661">
    <property type="term" value="F:NADP binding"/>
    <property type="evidence" value="ECO:0007669"/>
    <property type="project" value="InterPro"/>
</dbReference>
<reference evidence="17 18" key="1">
    <citation type="journal article" date="2010" name="Stand. Genomic Sci.">
        <title>Complete genome sequence of Aminobacterium colombiense type strain (ALA-1).</title>
        <authorList>
            <person name="Chertkov O."/>
            <person name="Sikorski J."/>
            <person name="Brambilla E."/>
            <person name="Lapidus A."/>
            <person name="Copeland A."/>
            <person name="Glavina Del Rio T."/>
            <person name="Nolan M."/>
            <person name="Lucas S."/>
            <person name="Tice H."/>
            <person name="Cheng J.F."/>
            <person name="Han C."/>
            <person name="Detter J.C."/>
            <person name="Bruce D."/>
            <person name="Tapia R."/>
            <person name="Goodwin L."/>
            <person name="Pitluck S."/>
            <person name="Liolios K."/>
            <person name="Ivanova N."/>
            <person name="Mavromatis K."/>
            <person name="Ovchinnikova G."/>
            <person name="Pati A."/>
            <person name="Chen A."/>
            <person name="Palaniappan K."/>
            <person name="Land M."/>
            <person name="Hauser L."/>
            <person name="Chang Y.J."/>
            <person name="Jeffries C.D."/>
            <person name="Spring S."/>
            <person name="Rohde M."/>
            <person name="Goker M."/>
            <person name="Bristow J."/>
            <person name="Eisen J.A."/>
            <person name="Markowitz V."/>
            <person name="Hugenholtz P."/>
            <person name="Kyrpides N.C."/>
            <person name="Klenk H.P."/>
        </authorList>
    </citation>
    <scope>NUCLEOTIDE SEQUENCE [LARGE SCALE GENOMIC DNA]</scope>
    <source>
        <strain evidence="18">DSM 12261 / ALA-1</strain>
    </source>
</reference>
<comment type="pathway">
    <text evidence="2 13">Amino-acid biosynthesis; L-methionine biosynthesis via de novo pathway; L-homoserine from L-aspartate: step 3/3.</text>
</comment>
<comment type="catalytic activity">
    <reaction evidence="10 13">
        <text>L-homoserine + NADP(+) = L-aspartate 4-semialdehyde + NADPH + H(+)</text>
        <dbReference type="Rhea" id="RHEA:15761"/>
        <dbReference type="ChEBI" id="CHEBI:15378"/>
        <dbReference type="ChEBI" id="CHEBI:57476"/>
        <dbReference type="ChEBI" id="CHEBI:57783"/>
        <dbReference type="ChEBI" id="CHEBI:58349"/>
        <dbReference type="ChEBI" id="CHEBI:537519"/>
        <dbReference type="EC" id="1.1.1.3"/>
    </reaction>
</comment>
<dbReference type="PIRSF" id="PIRSF036497">
    <property type="entry name" value="HDH_short"/>
    <property type="match status" value="1"/>
</dbReference>
<evidence type="ECO:0000256" key="14">
    <source>
        <dbReference type="RuleBase" id="RU004171"/>
    </source>
</evidence>
<dbReference type="HOGENOM" id="CLU_009116_1_2_0"/>
<proteinExistence type="inferred from homology"/>
<dbReference type="Proteomes" id="UP000002366">
    <property type="component" value="Chromosome"/>
</dbReference>
<evidence type="ECO:0000256" key="2">
    <source>
        <dbReference type="ARBA" id="ARBA00005062"/>
    </source>
</evidence>
<dbReference type="PANTHER" id="PTHR43331:SF1">
    <property type="entry name" value="HOMOSERINE DEHYDROGENASE"/>
    <property type="match status" value="1"/>
</dbReference>
<evidence type="ECO:0000256" key="4">
    <source>
        <dbReference type="ARBA" id="ARBA00013213"/>
    </source>
</evidence>
<feature type="domain" description="Aspartate/homoserine dehydrogenase NAD-binding" evidence="16">
    <location>
        <begin position="15"/>
        <end position="159"/>
    </location>
</feature>
<dbReference type="FunFam" id="3.30.360.10:FF:000005">
    <property type="entry name" value="Homoserine dehydrogenase"/>
    <property type="match status" value="1"/>
</dbReference>
<dbReference type="Pfam" id="PF03447">
    <property type="entry name" value="NAD_binding_3"/>
    <property type="match status" value="1"/>
</dbReference>
<feature type="binding site" evidence="12">
    <location>
        <position position="135"/>
    </location>
    <ligand>
        <name>NADPH</name>
        <dbReference type="ChEBI" id="CHEBI:57783"/>
    </ligand>
</feature>
<evidence type="ECO:0000256" key="7">
    <source>
        <dbReference type="ARBA" id="ARBA00022697"/>
    </source>
</evidence>
<dbReference type="PANTHER" id="PTHR43331">
    <property type="entry name" value="HOMOSERINE DEHYDROGENASE"/>
    <property type="match status" value="1"/>
</dbReference>
<evidence type="ECO:0000256" key="1">
    <source>
        <dbReference type="ARBA" id="ARBA00005056"/>
    </source>
</evidence>
<keyword evidence="9 10" id="KW-0486">Methionine biosynthesis</keyword>
<dbReference type="SUPFAM" id="SSF55347">
    <property type="entry name" value="Glyceraldehyde-3-phosphate dehydrogenase-like, C-terminal domain"/>
    <property type="match status" value="1"/>
</dbReference>
<feature type="domain" description="Homoserine dehydrogenase catalytic" evidence="15">
    <location>
        <begin position="167"/>
        <end position="344"/>
    </location>
</feature>
<evidence type="ECO:0000256" key="13">
    <source>
        <dbReference type="RuleBase" id="RU000579"/>
    </source>
</evidence>
<dbReference type="GO" id="GO:0009088">
    <property type="term" value="P:threonine biosynthetic process"/>
    <property type="evidence" value="ECO:0007669"/>
    <property type="project" value="UniProtKB-UniPathway"/>
</dbReference>
<dbReference type="InterPro" id="IPR001342">
    <property type="entry name" value="HDH_cat"/>
</dbReference>
<keyword evidence="10 12" id="KW-0521">NADP</keyword>
<dbReference type="UniPathway" id="UPA00051">
    <property type="reaction ID" value="UER00465"/>
</dbReference>
<keyword evidence="8 10" id="KW-0560">Oxidoreductase</keyword>
<dbReference type="GO" id="GO:0004412">
    <property type="term" value="F:homoserine dehydrogenase activity"/>
    <property type="evidence" value="ECO:0007669"/>
    <property type="project" value="UniProtKB-EC"/>
</dbReference>
<dbReference type="InterPro" id="IPR019811">
    <property type="entry name" value="HDH_CS"/>
</dbReference>
<dbReference type="InterPro" id="IPR022697">
    <property type="entry name" value="HDH_short"/>
</dbReference>
<protein>
    <recommendedName>
        <fullName evidence="5 10">Homoserine dehydrogenase</fullName>
        <shortName evidence="10">HDH</shortName>
        <ecNumber evidence="4 10">1.1.1.3</ecNumber>
    </recommendedName>
</protein>
<keyword evidence="7 10" id="KW-0791">Threonine biosynthesis</keyword>
<dbReference type="Gene3D" id="3.30.360.10">
    <property type="entry name" value="Dihydrodipicolinate Reductase, domain 2"/>
    <property type="match status" value="1"/>
</dbReference>
<evidence type="ECO:0000313" key="18">
    <source>
        <dbReference type="Proteomes" id="UP000002366"/>
    </source>
</evidence>
<feature type="active site" description="Proton donor" evidence="11">
    <location>
        <position position="234"/>
    </location>
</feature>
<name>D5EGS6_AMICL</name>
<evidence type="ECO:0000256" key="11">
    <source>
        <dbReference type="PIRSR" id="PIRSR036497-1"/>
    </source>
</evidence>
<dbReference type="KEGG" id="aco:Amico_1642"/>
<dbReference type="Pfam" id="PF00742">
    <property type="entry name" value="Homoserine_dh"/>
    <property type="match status" value="1"/>
</dbReference>
<dbReference type="Gene3D" id="3.40.50.720">
    <property type="entry name" value="NAD(P)-binding Rossmann-like Domain"/>
    <property type="match status" value="1"/>
</dbReference>
<dbReference type="STRING" id="572547.Amico_1642"/>
<dbReference type="EMBL" id="CP001997">
    <property type="protein sequence ID" value="ADE57758.1"/>
    <property type="molecule type" value="Genomic_DNA"/>
</dbReference>
<dbReference type="GO" id="GO:0009086">
    <property type="term" value="P:methionine biosynthetic process"/>
    <property type="evidence" value="ECO:0007669"/>
    <property type="project" value="UniProtKB-KW"/>
</dbReference>
<evidence type="ECO:0000256" key="6">
    <source>
        <dbReference type="ARBA" id="ARBA00022605"/>
    </source>
</evidence>
<evidence type="ECO:0000259" key="15">
    <source>
        <dbReference type="Pfam" id="PF00742"/>
    </source>
</evidence>
<dbReference type="InterPro" id="IPR036291">
    <property type="entry name" value="NAD(P)-bd_dom_sf"/>
</dbReference>
<evidence type="ECO:0000313" key="17">
    <source>
        <dbReference type="EMBL" id="ADE57758.1"/>
    </source>
</evidence>
<dbReference type="PROSITE" id="PS01042">
    <property type="entry name" value="HOMOSER_DHGENASE"/>
    <property type="match status" value="1"/>
</dbReference>
<evidence type="ECO:0000256" key="5">
    <source>
        <dbReference type="ARBA" id="ARBA00013376"/>
    </source>
</evidence>
<organism evidence="17 18">
    <name type="scientific">Aminobacterium colombiense (strain DSM 12261 / ALA-1)</name>
    <dbReference type="NCBI Taxonomy" id="572547"/>
    <lineage>
        <taxon>Bacteria</taxon>
        <taxon>Thermotogati</taxon>
        <taxon>Synergistota</taxon>
        <taxon>Synergistia</taxon>
        <taxon>Synergistales</taxon>
        <taxon>Aminobacteriaceae</taxon>
        <taxon>Aminobacterium</taxon>
    </lineage>
</organism>
<dbReference type="eggNOG" id="COG0460">
    <property type="taxonomic scope" value="Bacteria"/>
</dbReference>
<comment type="similarity">
    <text evidence="3 10 14">Belongs to the homoserine dehydrogenase family.</text>
</comment>
<dbReference type="RefSeq" id="WP_013049020.1">
    <property type="nucleotide sequence ID" value="NC_014011.1"/>
</dbReference>
<dbReference type="AlphaFoldDB" id="D5EGS6"/>
<dbReference type="InterPro" id="IPR005106">
    <property type="entry name" value="Asp/hSer_DH_NAD-bd"/>
</dbReference>
<evidence type="ECO:0000256" key="8">
    <source>
        <dbReference type="ARBA" id="ARBA00023002"/>
    </source>
</evidence>
<feature type="binding site" evidence="12">
    <location>
        <begin position="15"/>
        <end position="20"/>
    </location>
    <ligand>
        <name>NADP(+)</name>
        <dbReference type="ChEBI" id="CHEBI:58349"/>
    </ligand>
</feature>
<sequence>MSYKKTKPLRALFIGFGHVGQQIAKILTRERDNFPGLASLDLKTIAIIGRSKGNLVNEKEGVDLRKALDEVEEMKTFSSSNPDRRDISALEAARSLDYDVLIELSNLSIENRGEPAISHIRSALERGRHAITANKGPVAFAYSELKGLAEKMETSLLYETTVMDGAPVFNMARCCLKGCTVKGIEGILNSTTNFVLSMMEEGQCMDDAVKEAQKIGIAEADPNYDLEGWDSSAKISILANALMGASISPIHVDRKGIAGLSTEDVEKTLNSGKRLKLICKAWLAGKDVRASVKLEEIPSRHHFNLVMGSGSVITIETDLMGPIVLTQQNPTLYDTAYGVLSDLMTLSSTMETGVQTDSINSLL</sequence>
<evidence type="ECO:0000256" key="10">
    <source>
        <dbReference type="PIRNR" id="PIRNR036497"/>
    </source>
</evidence>
<keyword evidence="18" id="KW-1185">Reference proteome</keyword>
<dbReference type="EC" id="1.1.1.3" evidence="4 10"/>
<dbReference type="UniPathway" id="UPA00050">
    <property type="reaction ID" value="UER00063"/>
</dbReference>
<evidence type="ECO:0000256" key="12">
    <source>
        <dbReference type="PIRSR" id="PIRSR036497-2"/>
    </source>
</evidence>
<dbReference type="SUPFAM" id="SSF51735">
    <property type="entry name" value="NAD(P)-binding Rossmann-fold domains"/>
    <property type="match status" value="1"/>
</dbReference>
<gene>
    <name evidence="17" type="ordered locus">Amico_1642</name>
</gene>
<keyword evidence="6 10" id="KW-0028">Amino-acid biosynthesis</keyword>
<accession>D5EGS6</accession>
<evidence type="ECO:0000256" key="3">
    <source>
        <dbReference type="ARBA" id="ARBA00006753"/>
    </source>
</evidence>
<evidence type="ECO:0000259" key="16">
    <source>
        <dbReference type="Pfam" id="PF03447"/>
    </source>
</evidence>
<feature type="binding site" evidence="12">
    <location>
        <position position="219"/>
    </location>
    <ligand>
        <name>L-homoserine</name>
        <dbReference type="ChEBI" id="CHEBI:57476"/>
    </ligand>
</feature>
<evidence type="ECO:0000256" key="9">
    <source>
        <dbReference type="ARBA" id="ARBA00023167"/>
    </source>
</evidence>
<comment type="pathway">
    <text evidence="1 13">Amino-acid biosynthesis; L-threonine biosynthesis; L-threonine from L-aspartate: step 3/5.</text>
</comment>